<feature type="domain" description="Xylose isomerase-like TIM barrel" evidence="1">
    <location>
        <begin position="58"/>
        <end position="278"/>
    </location>
</feature>
<proteinExistence type="predicted"/>
<name>W7Y5D9_9BACT</name>
<evidence type="ECO:0000313" key="3">
    <source>
        <dbReference type="Proteomes" id="UP000019402"/>
    </source>
</evidence>
<organism evidence="2 3">
    <name type="scientific">Saccharicrinis fermentans DSM 9555 = JCM 21142</name>
    <dbReference type="NCBI Taxonomy" id="869213"/>
    <lineage>
        <taxon>Bacteria</taxon>
        <taxon>Pseudomonadati</taxon>
        <taxon>Bacteroidota</taxon>
        <taxon>Bacteroidia</taxon>
        <taxon>Marinilabiliales</taxon>
        <taxon>Marinilabiliaceae</taxon>
        <taxon>Saccharicrinis</taxon>
    </lineage>
</organism>
<dbReference type="RefSeq" id="WP_027473786.1">
    <property type="nucleotide sequence ID" value="NZ_BAMD01000021.1"/>
</dbReference>
<dbReference type="InterPro" id="IPR050312">
    <property type="entry name" value="IolE/XylAMocC-like"/>
</dbReference>
<accession>W7Y5D9</accession>
<dbReference type="InterPro" id="IPR036237">
    <property type="entry name" value="Xyl_isomerase-like_sf"/>
</dbReference>
<dbReference type="Pfam" id="PF01261">
    <property type="entry name" value="AP_endonuc_2"/>
    <property type="match status" value="1"/>
</dbReference>
<dbReference type="Gene3D" id="3.20.20.150">
    <property type="entry name" value="Divalent-metal-dependent TIM barrel enzymes"/>
    <property type="match status" value="1"/>
</dbReference>
<dbReference type="SUPFAM" id="SSF51658">
    <property type="entry name" value="Xylose isomerase-like"/>
    <property type="match status" value="1"/>
</dbReference>
<dbReference type="PROSITE" id="PS51318">
    <property type="entry name" value="TAT"/>
    <property type="match status" value="1"/>
</dbReference>
<dbReference type="InterPro" id="IPR006311">
    <property type="entry name" value="TAT_signal"/>
</dbReference>
<comment type="caution">
    <text evidence="2">The sequence shown here is derived from an EMBL/GenBank/DDBJ whole genome shotgun (WGS) entry which is preliminary data.</text>
</comment>
<evidence type="ECO:0000259" key="1">
    <source>
        <dbReference type="Pfam" id="PF01261"/>
    </source>
</evidence>
<dbReference type="InterPro" id="IPR013022">
    <property type="entry name" value="Xyl_isomerase-like_TIM-brl"/>
</dbReference>
<dbReference type="eggNOG" id="COG1082">
    <property type="taxonomic scope" value="Bacteria"/>
</dbReference>
<dbReference type="OrthoDB" id="2561798at2"/>
<protein>
    <submittedName>
        <fullName evidence="2">L-xylulose 5-phosphate 3-epimerase</fullName>
    </submittedName>
</protein>
<dbReference type="PANTHER" id="PTHR12110:SF41">
    <property type="entry name" value="INOSOSE DEHYDRATASE"/>
    <property type="match status" value="1"/>
</dbReference>
<dbReference type="Proteomes" id="UP000019402">
    <property type="component" value="Unassembled WGS sequence"/>
</dbReference>
<reference evidence="2 3" key="1">
    <citation type="journal article" date="2014" name="Genome Announc.">
        <title>Draft Genome Sequence of Cytophaga fermentans JCM 21142T, a Facultative Anaerobe Isolated from Marine Mud.</title>
        <authorList>
            <person name="Starns D."/>
            <person name="Oshima K."/>
            <person name="Suda W."/>
            <person name="Iino T."/>
            <person name="Yuki M."/>
            <person name="Inoue J."/>
            <person name="Kitamura K."/>
            <person name="Iida T."/>
            <person name="Darby A."/>
            <person name="Hattori M."/>
            <person name="Ohkuma M."/>
        </authorList>
    </citation>
    <scope>NUCLEOTIDE SEQUENCE [LARGE SCALE GENOMIC DNA]</scope>
    <source>
        <strain evidence="2 3">JCM 21142</strain>
    </source>
</reference>
<keyword evidence="3" id="KW-1185">Reference proteome</keyword>
<dbReference type="STRING" id="869213.GCA_000517085_04609"/>
<dbReference type="AlphaFoldDB" id="W7Y5D9"/>
<dbReference type="EMBL" id="BAMD01000021">
    <property type="protein sequence ID" value="GAF03307.1"/>
    <property type="molecule type" value="Genomic_DNA"/>
</dbReference>
<sequence length="315" mass="35397">MDISRRRFIRNAGVVSIATPLVSSPVMALSQATQAGVLKVHLFSKHLQFMDVQEAGQIAAELGFDGLDLTVRPHGHILPENVKTDLPIAIKDLQKSGLSCHMITTAITDVNNACDVEIIRVAAEEGVKFYRSNWFKYHKEKTMQESLHFYQKKIRELGEVNKKHGVVGCYQNHAGTAIGSSYWEIKELLKTVDAKYFGTQYDIRHAMVEGGLSWPNGLRLLKDHIKTMVLKDVKWGRVNGKWKLVNVPIGEGMVDFNTYFKSLKEDGLQPPVSLHLEYPLGGAESGSRTISVDKKVIFDAMRKDLTAVHKLWRQA</sequence>
<gene>
    <name evidence="2" type="ORF">JCM21142_41975</name>
</gene>
<evidence type="ECO:0000313" key="2">
    <source>
        <dbReference type="EMBL" id="GAF03307.1"/>
    </source>
</evidence>
<dbReference type="PANTHER" id="PTHR12110">
    <property type="entry name" value="HYDROXYPYRUVATE ISOMERASE"/>
    <property type="match status" value="1"/>
</dbReference>